<dbReference type="Proteomes" id="UP000515159">
    <property type="component" value="Chromosome 2"/>
</dbReference>
<proteinExistence type="predicted"/>
<dbReference type="GO" id="GO:0005634">
    <property type="term" value="C:nucleus"/>
    <property type="evidence" value="ECO:0007669"/>
    <property type="project" value="TreeGrafter"/>
</dbReference>
<feature type="coiled-coil region" evidence="1">
    <location>
        <begin position="536"/>
        <end position="585"/>
    </location>
</feature>
<feature type="compositionally biased region" description="Polar residues" evidence="2">
    <location>
        <begin position="110"/>
        <end position="120"/>
    </location>
</feature>
<dbReference type="CDD" id="cd00167">
    <property type="entry name" value="SANT"/>
    <property type="match status" value="1"/>
</dbReference>
<sequence>MLVGTCRLTGSVLASNLQASEGQGLVWSGDARHQATVQGGKVPRAGNDGRENGCKALPLAKWKLSNVMQVTFEDITVSFSQEEWGYLAEEQKELYREVMKENYQTLISLGTDSPNVTPDSVSHIEQGEEPYIKSEPGSEESETGRSSCSGDMAEYMQQAYTEEGEVSSQSASVKTKRTRAPKFSDEELEILVHRVGSEFSRLSKKSRLSNGQKNQLWAQIAADVSALGVKKRTVKQVKHRWQDIRSVVKEKARKVWKRRRGAEECSRCDMRLSSLEECVLSTIRYDQVLGLRGGIDTSAVPTSEENEEDPGVRTSIGVPGAPCLSCTSEHTEIGAGPLSPTHQAAEPVDTPKEELVLPLAAEPEDPPKEEMVLIQIAEPEDPPKEELILLQIAEPVDLPKEELVLPQATEPVDPPKEELVLPQATEPADPPRETLVLPRAAEPTDPPRETLVLPRAAEPADPPRDRLVLARAKEARQLNQVWDKQEKWNAGTHSLLAQIVEGTEATRGQTQLACDATCKHMSKVSGVIMQEMSRHFLDLQRQNQLLIQELQRQNQLLIQELQRQNQSLIQELRQVQRELSCLREDPGKPLAATGLQDGLPGCQTPLLLPFSHCPSSKYVRAGPPTPTIPPGPHTATGGAVQQALVDRQEGDCQRSSYTC</sequence>
<dbReference type="InterPro" id="IPR028002">
    <property type="entry name" value="Myb_DNA-bind_5"/>
</dbReference>
<evidence type="ECO:0000313" key="4">
    <source>
        <dbReference type="Proteomes" id="UP000515159"/>
    </source>
</evidence>
<gene>
    <name evidence="5" type="primary">LOC117354569</name>
</gene>
<dbReference type="Gene3D" id="6.10.140.140">
    <property type="match status" value="1"/>
</dbReference>
<dbReference type="GeneID" id="117354569"/>
<dbReference type="InParanoid" id="A0A6P8QNA9"/>
<reference evidence="5" key="1">
    <citation type="submission" date="2025-08" db="UniProtKB">
        <authorList>
            <consortium name="RefSeq"/>
        </authorList>
    </citation>
    <scope>IDENTIFICATION</scope>
</reference>
<dbReference type="RefSeq" id="XP_033788216.1">
    <property type="nucleotide sequence ID" value="XM_033932325.1"/>
</dbReference>
<dbReference type="SUPFAM" id="SSF109640">
    <property type="entry name" value="KRAB domain (Kruppel-associated box)"/>
    <property type="match status" value="1"/>
</dbReference>
<name>A0A6P8QNA9_GEOSA</name>
<evidence type="ECO:0000259" key="3">
    <source>
        <dbReference type="PROSITE" id="PS50805"/>
    </source>
</evidence>
<dbReference type="CDD" id="cd07765">
    <property type="entry name" value="KRAB_A-box"/>
    <property type="match status" value="1"/>
</dbReference>
<dbReference type="KEGG" id="gsh:117354569"/>
<dbReference type="Pfam" id="PF13873">
    <property type="entry name" value="Myb_DNA-bind_5"/>
    <property type="match status" value="1"/>
</dbReference>
<dbReference type="PANTHER" id="PTHR23098">
    <property type="entry name" value="AGAP001331-PA-RELATED"/>
    <property type="match status" value="1"/>
</dbReference>
<evidence type="ECO:0000313" key="5">
    <source>
        <dbReference type="RefSeq" id="XP_033788216.1"/>
    </source>
</evidence>
<dbReference type="InterPro" id="IPR001005">
    <property type="entry name" value="SANT/Myb"/>
</dbReference>
<dbReference type="Gene3D" id="1.10.10.60">
    <property type="entry name" value="Homeodomain-like"/>
    <property type="match status" value="1"/>
</dbReference>
<dbReference type="InterPro" id="IPR036051">
    <property type="entry name" value="KRAB_dom_sf"/>
</dbReference>
<keyword evidence="4" id="KW-1185">Reference proteome</keyword>
<feature type="domain" description="KRAB" evidence="3">
    <location>
        <begin position="70"/>
        <end position="143"/>
    </location>
</feature>
<dbReference type="OrthoDB" id="9940550at2759"/>
<evidence type="ECO:0000256" key="1">
    <source>
        <dbReference type="SAM" id="Coils"/>
    </source>
</evidence>
<evidence type="ECO:0000256" key="2">
    <source>
        <dbReference type="SAM" id="MobiDB-lite"/>
    </source>
</evidence>
<keyword evidence="1" id="KW-0175">Coiled coil</keyword>
<protein>
    <submittedName>
        <fullName evidence="5">Nuclear receptor corepressor 2-like isoform X1</fullName>
    </submittedName>
</protein>
<organism evidence="4 5">
    <name type="scientific">Geotrypetes seraphini</name>
    <name type="common">Gaboon caecilian</name>
    <name type="synonym">Caecilia seraphini</name>
    <dbReference type="NCBI Taxonomy" id="260995"/>
    <lineage>
        <taxon>Eukaryota</taxon>
        <taxon>Metazoa</taxon>
        <taxon>Chordata</taxon>
        <taxon>Craniata</taxon>
        <taxon>Vertebrata</taxon>
        <taxon>Euteleostomi</taxon>
        <taxon>Amphibia</taxon>
        <taxon>Gymnophiona</taxon>
        <taxon>Geotrypetes</taxon>
    </lineage>
</organism>
<feature type="region of interest" description="Disordered" evidence="2">
    <location>
        <begin position="110"/>
        <end position="149"/>
    </location>
</feature>
<dbReference type="GO" id="GO:0006355">
    <property type="term" value="P:regulation of DNA-templated transcription"/>
    <property type="evidence" value="ECO:0007669"/>
    <property type="project" value="InterPro"/>
</dbReference>
<dbReference type="Pfam" id="PF01352">
    <property type="entry name" value="KRAB"/>
    <property type="match status" value="1"/>
</dbReference>
<accession>A0A6P8QNA9</accession>
<dbReference type="PROSITE" id="PS50805">
    <property type="entry name" value="KRAB"/>
    <property type="match status" value="1"/>
</dbReference>
<dbReference type="PANTHER" id="PTHR23098:SF16">
    <property type="entry name" value="REGULATORY PROTEIN ZESTE"/>
    <property type="match status" value="1"/>
</dbReference>
<dbReference type="SMART" id="SM00349">
    <property type="entry name" value="KRAB"/>
    <property type="match status" value="1"/>
</dbReference>
<dbReference type="AlphaFoldDB" id="A0A6P8QNA9"/>
<dbReference type="InterPro" id="IPR001909">
    <property type="entry name" value="KRAB"/>
</dbReference>